<organism evidence="10 11">
    <name type="scientific">Pseudallescheria apiosperma</name>
    <name type="common">Scedosporium apiospermum</name>
    <dbReference type="NCBI Taxonomy" id="563466"/>
    <lineage>
        <taxon>Eukaryota</taxon>
        <taxon>Fungi</taxon>
        <taxon>Dikarya</taxon>
        <taxon>Ascomycota</taxon>
        <taxon>Pezizomycotina</taxon>
        <taxon>Sordariomycetes</taxon>
        <taxon>Hypocreomycetidae</taxon>
        <taxon>Microascales</taxon>
        <taxon>Microascaceae</taxon>
        <taxon>Scedosporium</taxon>
    </lineage>
</organism>
<sequence>MTSHSPPQPPSTTSSPTIDEVDREAIAAEQDATPYRFPGPHPLSRTHSLAAEESPVYSDQETYRRRPSDEIERVSTSSSSAATTSARQRHHDIDGLSYRPAAMSRVPTQLEPIDAHPSELERIATQRSQQAETVGRRVSTRRSRWSRRSEKPLPAFGAGKPYPPMLPERDEYVVEFDGTDDPLHPHNWPLKKKLYTAAILGYTTLAAVFASSLFTPAIYYISAHYHVGTTVALLGITCFILGFAFGPSFWAPLSELKGRRLPIIISMFGFTLFSIATGTAENLQTIIICRFFSGLFGAGPIAVVAAVFSDMFDNRTRGIAITVFSMTVFTGPMLAPFIGGYIMENPHMSWRWTAYIPAIMGALALLLDLFFLEETYPPAILVEKAAELRRRTRNWGIHAKQEEIEVDFGELISKNFSRPMRLLFGEPIVLLLTIYTAFIYGLLYLFMTAYPAVYQRVHGFSPGQAGLPFFGMIIGQLLAGVAMLLQQPAYQRKLAANHNIPIPEWRLPSVAIGGISFTIGIFWFGWTGFTKDIHWIVPTLSGILTGFGLLSIFLQAINYLVDAYLMFAASAIAANTFLRSLAGAAFPLFANQMFNGLGIQWAATLLGCVAALLVPIPVAFYIYGARLRARSAFAPVMMPPPSPEAEVNGEKVGDADLHGERRSGSSRGEHMV</sequence>
<feature type="transmembrane region" description="Helical" evidence="8">
    <location>
        <begin position="194"/>
        <end position="221"/>
    </location>
</feature>
<evidence type="ECO:0000256" key="4">
    <source>
        <dbReference type="ARBA" id="ARBA00022989"/>
    </source>
</evidence>
<dbReference type="CDD" id="cd17323">
    <property type="entry name" value="MFS_Tpo1_MDR_like"/>
    <property type="match status" value="1"/>
</dbReference>
<protein>
    <submittedName>
        <fullName evidence="10">Major facilitator superfamily</fullName>
    </submittedName>
</protein>
<dbReference type="InterPro" id="IPR036259">
    <property type="entry name" value="MFS_trans_sf"/>
</dbReference>
<feature type="transmembrane region" description="Helical" evidence="8">
    <location>
        <begin position="428"/>
        <end position="447"/>
    </location>
</feature>
<keyword evidence="2" id="KW-0813">Transport</keyword>
<dbReference type="Proteomes" id="UP000028545">
    <property type="component" value="Unassembled WGS sequence"/>
</dbReference>
<feature type="compositionally biased region" description="Low complexity" evidence="7">
    <location>
        <begin position="75"/>
        <end position="86"/>
    </location>
</feature>
<dbReference type="OrthoDB" id="9986881at2759"/>
<dbReference type="RefSeq" id="XP_016646003.1">
    <property type="nucleotide sequence ID" value="XM_016784416.1"/>
</dbReference>
<dbReference type="Pfam" id="PF07690">
    <property type="entry name" value="MFS_1"/>
    <property type="match status" value="1"/>
</dbReference>
<feature type="domain" description="Major facilitator superfamily (MFS) profile" evidence="9">
    <location>
        <begin position="196"/>
        <end position="626"/>
    </location>
</feature>
<evidence type="ECO:0000313" key="10">
    <source>
        <dbReference type="EMBL" id="KEZ46204.1"/>
    </source>
</evidence>
<feature type="transmembrane region" description="Helical" evidence="8">
    <location>
        <begin position="261"/>
        <end position="279"/>
    </location>
</feature>
<dbReference type="KEGG" id="sapo:SAPIO_CDS1088"/>
<evidence type="ECO:0000256" key="6">
    <source>
        <dbReference type="ARBA" id="ARBA00023180"/>
    </source>
</evidence>
<feature type="transmembrane region" description="Helical" evidence="8">
    <location>
        <begin position="320"/>
        <end position="342"/>
    </location>
</feature>
<proteinExistence type="predicted"/>
<evidence type="ECO:0000259" key="9">
    <source>
        <dbReference type="PROSITE" id="PS50850"/>
    </source>
</evidence>
<feature type="transmembrane region" description="Helical" evidence="8">
    <location>
        <begin position="507"/>
        <end position="529"/>
    </location>
</feature>
<keyword evidence="11" id="KW-1185">Reference proteome</keyword>
<feature type="compositionally biased region" description="Pro residues" evidence="7">
    <location>
        <begin position="1"/>
        <end position="10"/>
    </location>
</feature>
<dbReference type="InterPro" id="IPR020846">
    <property type="entry name" value="MFS_dom"/>
</dbReference>
<feature type="compositionally biased region" description="Basic and acidic residues" evidence="7">
    <location>
        <begin position="61"/>
        <end position="73"/>
    </location>
</feature>
<feature type="compositionally biased region" description="Basic and acidic residues" evidence="7">
    <location>
        <begin position="648"/>
        <end position="672"/>
    </location>
</feature>
<reference evidence="10 11" key="1">
    <citation type="journal article" date="2014" name="Genome Announc.">
        <title>Draft genome sequence of the pathogenic fungus Scedosporium apiospermum.</title>
        <authorList>
            <person name="Vandeputte P."/>
            <person name="Ghamrawi S."/>
            <person name="Rechenmann M."/>
            <person name="Iltis A."/>
            <person name="Giraud S."/>
            <person name="Fleury M."/>
            <person name="Thornton C."/>
            <person name="Delhaes L."/>
            <person name="Meyer W."/>
            <person name="Papon N."/>
            <person name="Bouchara J.P."/>
        </authorList>
    </citation>
    <scope>NUCLEOTIDE SEQUENCE [LARGE SCALE GENOMIC DNA]</scope>
    <source>
        <strain evidence="10 11">IHEM 14462</strain>
    </source>
</reference>
<dbReference type="FunFam" id="1.20.1250.20:FF:000011">
    <property type="entry name" value="MFS multidrug transporter, putative"/>
    <property type="match status" value="1"/>
</dbReference>
<evidence type="ECO:0000256" key="2">
    <source>
        <dbReference type="ARBA" id="ARBA00022448"/>
    </source>
</evidence>
<evidence type="ECO:0000313" key="11">
    <source>
        <dbReference type="Proteomes" id="UP000028545"/>
    </source>
</evidence>
<evidence type="ECO:0000256" key="5">
    <source>
        <dbReference type="ARBA" id="ARBA00023136"/>
    </source>
</evidence>
<dbReference type="Gene3D" id="1.20.1250.20">
    <property type="entry name" value="MFS general substrate transporter like domains"/>
    <property type="match status" value="1"/>
</dbReference>
<dbReference type="SUPFAM" id="SSF103473">
    <property type="entry name" value="MFS general substrate transporter"/>
    <property type="match status" value="1"/>
</dbReference>
<dbReference type="AlphaFoldDB" id="A0A084GFU2"/>
<feature type="region of interest" description="Disordered" evidence="7">
    <location>
        <begin position="125"/>
        <end position="146"/>
    </location>
</feature>
<evidence type="ECO:0000256" key="7">
    <source>
        <dbReference type="SAM" id="MobiDB-lite"/>
    </source>
</evidence>
<feature type="transmembrane region" description="Helical" evidence="8">
    <location>
        <begin position="227"/>
        <end position="249"/>
    </location>
</feature>
<feature type="region of interest" description="Disordered" evidence="7">
    <location>
        <begin position="642"/>
        <end position="672"/>
    </location>
</feature>
<feature type="region of interest" description="Disordered" evidence="7">
    <location>
        <begin position="1"/>
        <end position="98"/>
    </location>
</feature>
<gene>
    <name evidence="10" type="ORF">SAPIO_CDS1088</name>
</gene>
<comment type="subcellular location">
    <subcellularLocation>
        <location evidence="1">Membrane</location>
        <topology evidence="1">Multi-pass membrane protein</topology>
    </subcellularLocation>
</comment>
<evidence type="ECO:0000256" key="3">
    <source>
        <dbReference type="ARBA" id="ARBA00022692"/>
    </source>
</evidence>
<keyword evidence="3 8" id="KW-0812">Transmembrane</keyword>
<dbReference type="EMBL" id="JOWA01000044">
    <property type="protein sequence ID" value="KEZ46204.1"/>
    <property type="molecule type" value="Genomic_DNA"/>
</dbReference>
<dbReference type="VEuPathDB" id="FungiDB:SAPIO_CDS1088"/>
<dbReference type="GO" id="GO:0005886">
    <property type="term" value="C:plasma membrane"/>
    <property type="evidence" value="ECO:0007669"/>
    <property type="project" value="TreeGrafter"/>
</dbReference>
<dbReference type="PANTHER" id="PTHR23502">
    <property type="entry name" value="MAJOR FACILITATOR SUPERFAMILY"/>
    <property type="match status" value="1"/>
</dbReference>
<dbReference type="GeneID" id="27720120"/>
<feature type="transmembrane region" description="Helical" evidence="8">
    <location>
        <begin position="467"/>
        <end position="486"/>
    </location>
</feature>
<dbReference type="HOGENOM" id="CLU_008455_11_4_1"/>
<dbReference type="GO" id="GO:0022857">
    <property type="term" value="F:transmembrane transporter activity"/>
    <property type="evidence" value="ECO:0007669"/>
    <property type="project" value="InterPro"/>
</dbReference>
<feature type="transmembrane region" description="Helical" evidence="8">
    <location>
        <begin position="285"/>
        <end position="308"/>
    </location>
</feature>
<feature type="transmembrane region" description="Helical" evidence="8">
    <location>
        <begin position="535"/>
        <end position="557"/>
    </location>
</feature>
<keyword evidence="6" id="KW-0325">Glycoprotein</keyword>
<keyword evidence="4 8" id="KW-1133">Transmembrane helix</keyword>
<comment type="caution">
    <text evidence="10">The sequence shown here is derived from an EMBL/GenBank/DDBJ whole genome shotgun (WGS) entry which is preliminary data.</text>
</comment>
<feature type="transmembrane region" description="Helical" evidence="8">
    <location>
        <begin position="601"/>
        <end position="623"/>
    </location>
</feature>
<accession>A0A084GFU2</accession>
<dbReference type="PROSITE" id="PS50850">
    <property type="entry name" value="MFS"/>
    <property type="match status" value="1"/>
</dbReference>
<feature type="transmembrane region" description="Helical" evidence="8">
    <location>
        <begin position="354"/>
        <end position="372"/>
    </location>
</feature>
<evidence type="ECO:0000256" key="1">
    <source>
        <dbReference type="ARBA" id="ARBA00004141"/>
    </source>
</evidence>
<dbReference type="InterPro" id="IPR011701">
    <property type="entry name" value="MFS"/>
</dbReference>
<evidence type="ECO:0000256" key="8">
    <source>
        <dbReference type="SAM" id="Phobius"/>
    </source>
</evidence>
<dbReference type="PANTHER" id="PTHR23502:SF31">
    <property type="entry name" value="POLYAMINE TRANSPORTER 1"/>
    <property type="match status" value="1"/>
</dbReference>
<feature type="transmembrane region" description="Helical" evidence="8">
    <location>
        <begin position="564"/>
        <end position="589"/>
    </location>
</feature>
<name>A0A084GFU2_PSEDA</name>
<dbReference type="OMA" id="AQNWPLR"/>
<keyword evidence="5 8" id="KW-0472">Membrane</keyword>